<comment type="caution">
    <text evidence="1">The sequence shown here is derived from an EMBL/GenBank/DDBJ whole genome shotgun (WGS) entry which is preliminary data.</text>
</comment>
<sequence>MAASSATLPLPLPRIGGPKLNPFRGTATADIQFIRYIGSEDDVDSKVWKVSIDGKFYALKIVTLGDTDPPSPGTAFHFHYWKGLMKTSGKWIISREDDPEGDRPLTPQEYLDYLDPFNNECRVYGRLKQEKRDDIAVRAHGYILLRVPALWQLPGDQINYCNIHSFGGSAERERGSYLQKRWRRSDSAVVECLVSHPYTPTTGLGTYELDEESLWSRRGCNRHERVRAILKDFVDGGTPDFEKSQILQMYDDMETLHSLGILIRDIHPGNYLGGKLIDFSRSWTMYQPGLDRISWDDICRLRWEEPRGFENMIVAWANIHDTKIPIPKALKEWEGGLEGCGINPCDYDWRKWEKVDEADASEVDNAQRKQGDE</sequence>
<name>A0AAD9W0N9_PHOAM</name>
<keyword evidence="2" id="KW-1185">Reference proteome</keyword>
<dbReference type="EMBL" id="JAUJFL010000005">
    <property type="protein sequence ID" value="KAK2602943.1"/>
    <property type="molecule type" value="Genomic_DNA"/>
</dbReference>
<evidence type="ECO:0000313" key="2">
    <source>
        <dbReference type="Proteomes" id="UP001265746"/>
    </source>
</evidence>
<dbReference type="InterPro" id="IPR025213">
    <property type="entry name" value="Sim4_Fta2"/>
</dbReference>
<evidence type="ECO:0008006" key="3">
    <source>
        <dbReference type="Google" id="ProtNLM"/>
    </source>
</evidence>
<dbReference type="Proteomes" id="UP001265746">
    <property type="component" value="Unassembled WGS sequence"/>
</dbReference>
<proteinExistence type="predicted"/>
<dbReference type="SUPFAM" id="SSF56112">
    <property type="entry name" value="Protein kinase-like (PK-like)"/>
    <property type="match status" value="2"/>
</dbReference>
<gene>
    <name evidence="1" type="ORF">N8I77_009437</name>
</gene>
<organism evidence="1 2">
    <name type="scientific">Phomopsis amygdali</name>
    <name type="common">Fusicoccum amygdali</name>
    <dbReference type="NCBI Taxonomy" id="1214568"/>
    <lineage>
        <taxon>Eukaryota</taxon>
        <taxon>Fungi</taxon>
        <taxon>Dikarya</taxon>
        <taxon>Ascomycota</taxon>
        <taxon>Pezizomycotina</taxon>
        <taxon>Sordariomycetes</taxon>
        <taxon>Sordariomycetidae</taxon>
        <taxon>Diaporthales</taxon>
        <taxon>Diaporthaceae</taxon>
        <taxon>Diaporthe</taxon>
    </lineage>
</organism>
<dbReference type="AlphaFoldDB" id="A0AAD9W0N9"/>
<dbReference type="Pfam" id="PF13095">
    <property type="entry name" value="FTA2"/>
    <property type="match status" value="1"/>
</dbReference>
<reference evidence="1" key="1">
    <citation type="submission" date="2023-06" db="EMBL/GenBank/DDBJ databases">
        <authorList>
            <person name="Noh H."/>
        </authorList>
    </citation>
    <scope>NUCLEOTIDE SEQUENCE</scope>
    <source>
        <strain evidence="1">DUCC20226</strain>
    </source>
</reference>
<protein>
    <recommendedName>
        <fullName evidence="3">Protein kinase domain-containing protein</fullName>
    </recommendedName>
</protein>
<dbReference type="InterPro" id="IPR011009">
    <property type="entry name" value="Kinase-like_dom_sf"/>
</dbReference>
<accession>A0AAD9W0N9</accession>
<evidence type="ECO:0000313" key="1">
    <source>
        <dbReference type="EMBL" id="KAK2602943.1"/>
    </source>
</evidence>